<reference evidence="2 3" key="1">
    <citation type="submission" date="2016-10" db="EMBL/GenBank/DDBJ databases">
        <authorList>
            <person name="de Groot N.N."/>
        </authorList>
    </citation>
    <scope>NUCLEOTIDE SEQUENCE [LARGE SCALE GENOMIC DNA]</scope>
    <source>
        <strain evidence="2 3">CPCC 100156</strain>
    </source>
</reference>
<keyword evidence="3" id="KW-1185">Reference proteome</keyword>
<feature type="signal peptide" evidence="1">
    <location>
        <begin position="1"/>
        <end position="21"/>
    </location>
</feature>
<accession>A0A1G6YXX7</accession>
<dbReference type="EMBL" id="FMZX01000015">
    <property type="protein sequence ID" value="SDD95259.1"/>
    <property type="molecule type" value="Genomic_DNA"/>
</dbReference>
<dbReference type="Proteomes" id="UP000198925">
    <property type="component" value="Unassembled WGS sequence"/>
</dbReference>
<proteinExistence type="predicted"/>
<dbReference type="SUPFAM" id="SSF110087">
    <property type="entry name" value="DR1885-like metal-binding protein"/>
    <property type="match status" value="1"/>
</dbReference>
<dbReference type="PANTHER" id="PTHR36302:SF1">
    <property type="entry name" value="COPPER CHAPERONE PCU(A)C"/>
    <property type="match status" value="1"/>
</dbReference>
<dbReference type="Gene3D" id="2.60.40.1890">
    <property type="entry name" value="PCu(A)C copper chaperone"/>
    <property type="match status" value="1"/>
</dbReference>
<gene>
    <name evidence="2" type="ORF">SAMN04487779_101551</name>
</gene>
<dbReference type="PANTHER" id="PTHR36302">
    <property type="entry name" value="BLR7088 PROTEIN"/>
    <property type="match status" value="1"/>
</dbReference>
<dbReference type="Pfam" id="PF04314">
    <property type="entry name" value="PCuAC"/>
    <property type="match status" value="1"/>
</dbReference>
<evidence type="ECO:0000313" key="2">
    <source>
        <dbReference type="EMBL" id="SDD95259.1"/>
    </source>
</evidence>
<sequence>MRTLLPGLLAGTLALAAAAHAQPSDITVSLAWTRAVGATAPTAVGYLTLRNRGANPDRLISAETPAARAVEIHEQRREEGVMRMRPLPDGVPVPPGETVTLGPGGTHLMLVGPTRALARGERVPLTLHFERAGQVHVELSVEAAGTRQPAHAGH</sequence>
<evidence type="ECO:0000256" key="1">
    <source>
        <dbReference type="SAM" id="SignalP"/>
    </source>
</evidence>
<dbReference type="InterPro" id="IPR058248">
    <property type="entry name" value="Lxx211020-like"/>
</dbReference>
<dbReference type="RefSeq" id="WP_090664478.1">
    <property type="nucleotide sequence ID" value="NZ_FMZX01000015.1"/>
</dbReference>
<dbReference type="AlphaFoldDB" id="A0A1G6YXX7"/>
<protein>
    <recommendedName>
        <fullName evidence="4">Copper(I)-binding protein</fullName>
    </recommendedName>
</protein>
<name>A0A1G6YXX7_9PROT</name>
<feature type="chain" id="PRO_5011683573" description="Copper(I)-binding protein" evidence="1">
    <location>
        <begin position="22"/>
        <end position="154"/>
    </location>
</feature>
<organism evidence="2 3">
    <name type="scientific">Belnapia rosea</name>
    <dbReference type="NCBI Taxonomy" id="938405"/>
    <lineage>
        <taxon>Bacteria</taxon>
        <taxon>Pseudomonadati</taxon>
        <taxon>Pseudomonadota</taxon>
        <taxon>Alphaproteobacteria</taxon>
        <taxon>Acetobacterales</taxon>
        <taxon>Roseomonadaceae</taxon>
        <taxon>Belnapia</taxon>
    </lineage>
</organism>
<keyword evidence="1" id="KW-0732">Signal</keyword>
<evidence type="ECO:0008006" key="4">
    <source>
        <dbReference type="Google" id="ProtNLM"/>
    </source>
</evidence>
<dbReference type="InterPro" id="IPR007410">
    <property type="entry name" value="LpqE-like"/>
</dbReference>
<evidence type="ECO:0000313" key="3">
    <source>
        <dbReference type="Proteomes" id="UP000198925"/>
    </source>
</evidence>
<dbReference type="InterPro" id="IPR036182">
    <property type="entry name" value="PCuAC_sf"/>
</dbReference>